<dbReference type="SUPFAM" id="SSF90123">
    <property type="entry name" value="ABC transporter transmembrane region"/>
    <property type="match status" value="1"/>
</dbReference>
<comment type="subcellular location">
    <subcellularLocation>
        <location evidence="1">Membrane</location>
        <topology evidence="1">Multi-pass membrane protein</topology>
    </subcellularLocation>
</comment>
<evidence type="ECO:0000256" key="6">
    <source>
        <dbReference type="ARBA" id="ARBA00022989"/>
    </source>
</evidence>
<keyword evidence="5" id="KW-0067">ATP-binding</keyword>
<feature type="transmembrane region" description="Helical" evidence="8">
    <location>
        <begin position="176"/>
        <end position="193"/>
    </location>
</feature>
<gene>
    <name evidence="11" type="ORF">METZ01_LOCUS69572</name>
</gene>
<evidence type="ECO:0000256" key="7">
    <source>
        <dbReference type="ARBA" id="ARBA00023136"/>
    </source>
</evidence>
<keyword evidence="7 8" id="KW-0472">Membrane</keyword>
<dbReference type="InterPro" id="IPR036640">
    <property type="entry name" value="ABC1_TM_sf"/>
</dbReference>
<keyword evidence="3 8" id="KW-0812">Transmembrane</keyword>
<organism evidence="11">
    <name type="scientific">marine metagenome</name>
    <dbReference type="NCBI Taxonomy" id="408172"/>
    <lineage>
        <taxon>unclassified sequences</taxon>
        <taxon>metagenomes</taxon>
        <taxon>ecological metagenomes</taxon>
    </lineage>
</organism>
<dbReference type="Pfam" id="PF00005">
    <property type="entry name" value="ABC_tran"/>
    <property type="match status" value="1"/>
</dbReference>
<evidence type="ECO:0000313" key="11">
    <source>
        <dbReference type="EMBL" id="SVA16718.1"/>
    </source>
</evidence>
<dbReference type="Gene3D" id="1.20.1560.10">
    <property type="entry name" value="ABC transporter type 1, transmembrane domain"/>
    <property type="match status" value="1"/>
</dbReference>
<dbReference type="CDD" id="cd18552">
    <property type="entry name" value="ABC_6TM_MsbA_like"/>
    <property type="match status" value="1"/>
</dbReference>
<reference evidence="11" key="1">
    <citation type="submission" date="2018-05" db="EMBL/GenBank/DDBJ databases">
        <authorList>
            <person name="Lanie J.A."/>
            <person name="Ng W.-L."/>
            <person name="Kazmierczak K.M."/>
            <person name="Andrzejewski T.M."/>
            <person name="Davidsen T.M."/>
            <person name="Wayne K.J."/>
            <person name="Tettelin H."/>
            <person name="Glass J.I."/>
            <person name="Rusch D."/>
            <person name="Podicherti R."/>
            <person name="Tsui H.-C.T."/>
            <person name="Winkler M.E."/>
        </authorList>
    </citation>
    <scope>NUCLEOTIDE SEQUENCE</scope>
</reference>
<proteinExistence type="predicted"/>
<dbReference type="PROSITE" id="PS00211">
    <property type="entry name" value="ABC_TRANSPORTER_1"/>
    <property type="match status" value="1"/>
</dbReference>
<dbReference type="SUPFAM" id="SSF52540">
    <property type="entry name" value="P-loop containing nucleoside triphosphate hydrolases"/>
    <property type="match status" value="1"/>
</dbReference>
<name>A0A381TMF6_9ZZZZ</name>
<keyword evidence="2" id="KW-0813">Transport</keyword>
<dbReference type="FunFam" id="3.40.50.300:FF:000287">
    <property type="entry name" value="Multidrug ABC transporter ATP-binding protein"/>
    <property type="match status" value="1"/>
</dbReference>
<feature type="transmembrane region" description="Helical" evidence="8">
    <location>
        <begin position="70"/>
        <end position="88"/>
    </location>
</feature>
<sequence length="598" mass="65251">MAVGATFIFAGLDASTFVLLIPFVEALFSGSGSEIGASFESEAADQDPLTRLFDVTVYRVVDVHGDPLQAIRGIIIIILVLFAFKNVFDFGRAYLVARVEQAVTRDLRNEVYDHLLTLDLAFFGRTRVGHISSRLTHDIEQLRTLVTKELAKVLSAAFEFLMAVVIMMVLSWKLTLAAFVILPGTMGIWGPLVKRLRQGDLRVLNLAGEVTAHIQETLSGIRLVKSAAAENIERLRFRDITDMYYKTFLKTERLRALSGPLTETLATVGTVVILWYGVRLVVVDEVLTGAQFVGFLALSLKLYAPVKYGAKFPALVQPGLVGAERVFEFLDAPAQIQNEPGARILSVPEGAIAFQDVDFEYRPGVPILRKITFDVPSGNVVALVGPSGAGKTTVVDLVGRFYDVTEGCVTVDGVDVRKLKLDSLRGSMGIVSQETVLFHDTVRANIAYAAPNATYDDIQRAARAANAHDFVCALPEGYDTIVGERGTSLSGGQRQRVAIARAILRDPPILVLDEATSSLDTESERLVQEAVENLLAGRTVLVIAHRLSTVRRADLILVMDDGKIVERGDHSSLLAAGGLYRRLHESQFARRSADGVAE</sequence>
<evidence type="ECO:0000256" key="2">
    <source>
        <dbReference type="ARBA" id="ARBA00022448"/>
    </source>
</evidence>
<accession>A0A381TMF6</accession>
<evidence type="ECO:0000256" key="3">
    <source>
        <dbReference type="ARBA" id="ARBA00022692"/>
    </source>
</evidence>
<feature type="domain" description="ABC transporter" evidence="9">
    <location>
        <begin position="352"/>
        <end position="586"/>
    </location>
</feature>
<dbReference type="AlphaFoldDB" id="A0A381TMF6"/>
<evidence type="ECO:0000259" key="9">
    <source>
        <dbReference type="PROSITE" id="PS50893"/>
    </source>
</evidence>
<dbReference type="SMART" id="SM00382">
    <property type="entry name" value="AAA"/>
    <property type="match status" value="1"/>
</dbReference>
<dbReference type="PROSITE" id="PS50929">
    <property type="entry name" value="ABC_TM1F"/>
    <property type="match status" value="1"/>
</dbReference>
<dbReference type="InterPro" id="IPR011527">
    <property type="entry name" value="ABC1_TM_dom"/>
</dbReference>
<protein>
    <recommendedName>
        <fullName evidence="12">ABC transporter ATP-binding protein</fullName>
    </recommendedName>
</protein>
<keyword evidence="6 8" id="KW-1133">Transmembrane helix</keyword>
<evidence type="ECO:0000256" key="8">
    <source>
        <dbReference type="SAM" id="Phobius"/>
    </source>
</evidence>
<dbReference type="Gene3D" id="3.40.50.300">
    <property type="entry name" value="P-loop containing nucleotide triphosphate hydrolases"/>
    <property type="match status" value="1"/>
</dbReference>
<feature type="transmembrane region" description="Helical" evidence="8">
    <location>
        <begin position="150"/>
        <end position="170"/>
    </location>
</feature>
<keyword evidence="4" id="KW-0547">Nucleotide-binding</keyword>
<dbReference type="InterPro" id="IPR003439">
    <property type="entry name" value="ABC_transporter-like_ATP-bd"/>
</dbReference>
<dbReference type="InterPro" id="IPR017871">
    <property type="entry name" value="ABC_transporter-like_CS"/>
</dbReference>
<evidence type="ECO:0008006" key="12">
    <source>
        <dbReference type="Google" id="ProtNLM"/>
    </source>
</evidence>
<dbReference type="PROSITE" id="PS50893">
    <property type="entry name" value="ABC_TRANSPORTER_2"/>
    <property type="match status" value="1"/>
</dbReference>
<evidence type="ECO:0000259" key="10">
    <source>
        <dbReference type="PROSITE" id="PS50929"/>
    </source>
</evidence>
<dbReference type="GO" id="GO:0005524">
    <property type="term" value="F:ATP binding"/>
    <property type="evidence" value="ECO:0007669"/>
    <property type="project" value="UniProtKB-KW"/>
</dbReference>
<evidence type="ECO:0000256" key="4">
    <source>
        <dbReference type="ARBA" id="ARBA00022741"/>
    </source>
</evidence>
<dbReference type="EMBL" id="UINC01004769">
    <property type="protein sequence ID" value="SVA16718.1"/>
    <property type="molecule type" value="Genomic_DNA"/>
</dbReference>
<dbReference type="PANTHER" id="PTHR24221:SF654">
    <property type="entry name" value="ATP-BINDING CASSETTE SUB-FAMILY B MEMBER 6"/>
    <property type="match status" value="1"/>
</dbReference>
<dbReference type="InterPro" id="IPR027417">
    <property type="entry name" value="P-loop_NTPase"/>
</dbReference>
<dbReference type="GO" id="GO:0034040">
    <property type="term" value="F:ATPase-coupled lipid transmembrane transporter activity"/>
    <property type="evidence" value="ECO:0007669"/>
    <property type="project" value="TreeGrafter"/>
</dbReference>
<evidence type="ECO:0000256" key="1">
    <source>
        <dbReference type="ARBA" id="ARBA00004141"/>
    </source>
</evidence>
<dbReference type="PANTHER" id="PTHR24221">
    <property type="entry name" value="ATP-BINDING CASSETTE SUB-FAMILY B"/>
    <property type="match status" value="1"/>
</dbReference>
<feature type="domain" description="ABC transmembrane type-1" evidence="10">
    <location>
        <begin position="1"/>
        <end position="306"/>
    </location>
</feature>
<dbReference type="CDD" id="cd03251">
    <property type="entry name" value="ABCC_MsbA"/>
    <property type="match status" value="1"/>
</dbReference>
<dbReference type="GO" id="GO:0140359">
    <property type="term" value="F:ABC-type transporter activity"/>
    <property type="evidence" value="ECO:0007669"/>
    <property type="project" value="InterPro"/>
</dbReference>
<dbReference type="Pfam" id="PF00664">
    <property type="entry name" value="ABC_membrane"/>
    <property type="match status" value="1"/>
</dbReference>
<dbReference type="InterPro" id="IPR003593">
    <property type="entry name" value="AAA+_ATPase"/>
</dbReference>
<dbReference type="GO" id="GO:0016020">
    <property type="term" value="C:membrane"/>
    <property type="evidence" value="ECO:0007669"/>
    <property type="project" value="UniProtKB-SubCell"/>
</dbReference>
<dbReference type="InterPro" id="IPR039421">
    <property type="entry name" value="Type_1_exporter"/>
</dbReference>
<dbReference type="GO" id="GO:0016887">
    <property type="term" value="F:ATP hydrolysis activity"/>
    <property type="evidence" value="ECO:0007669"/>
    <property type="project" value="InterPro"/>
</dbReference>
<evidence type="ECO:0000256" key="5">
    <source>
        <dbReference type="ARBA" id="ARBA00022840"/>
    </source>
</evidence>